<dbReference type="SUPFAM" id="SSF51905">
    <property type="entry name" value="FAD/NAD(P)-binding domain"/>
    <property type="match status" value="1"/>
</dbReference>
<comment type="caution">
    <text evidence="6">The sequence shown here is derived from an EMBL/GenBank/DDBJ whole genome shotgun (WGS) entry which is preliminary data.</text>
</comment>
<accession>A0ABU9VVS5</accession>
<dbReference type="PRINTS" id="PR00368">
    <property type="entry name" value="FADPNR"/>
</dbReference>
<dbReference type="PANTHER" id="PTHR42887">
    <property type="entry name" value="OS12G0638800 PROTEIN"/>
    <property type="match status" value="1"/>
</dbReference>
<keyword evidence="3" id="KW-0274">FAD</keyword>
<sequence length="412" mass="45192">MEIVVIGGGASGMAAALEAARYGGQVTLLEKENRVGKKLLATGNGRCNYANRFVEPSRFHGQCREIIHEVLQAVPVDEVLTFFQLLGITPKEESDGKIIPYSEQGSNVLDLLRYELEQTGVKTLVDWKVTSLRHHQKDWLIHSEKGESLTAHRVILATGGRAGSQFGADDSGYRLAESLGHHITPLWPALVQLRLEADWLKALKGVKWQGAASVVEQGIVLRREAGELLITDYGISGPPILQLSRQAHTSASDDNSSQKELWIHLLPEWESETIMDELMNRFHVNPDKPADLCLLGLFHKRLVPILLKAAGIWPPHLPAQQVSAAAIKKLAGFCRSWSVPITGTLSWQQAQMTAGGVDTREIHPVTMASTKASNCYITGELMDVDGDCGGFNLYWAWATGLLAGRNAVLSKE</sequence>
<comment type="cofactor">
    <cofactor evidence="1">
        <name>FAD</name>
        <dbReference type="ChEBI" id="CHEBI:57692"/>
    </cofactor>
</comment>
<feature type="domain" description="RsdA/BaiN/AoA(So)-like Rossmann fold-like" evidence="4">
    <location>
        <begin position="2"/>
        <end position="405"/>
    </location>
</feature>
<dbReference type="InterPro" id="IPR036188">
    <property type="entry name" value="FAD/NAD-bd_sf"/>
</dbReference>
<dbReference type="Proteomes" id="UP001407405">
    <property type="component" value="Unassembled WGS sequence"/>
</dbReference>
<evidence type="ECO:0000259" key="5">
    <source>
        <dbReference type="Pfam" id="PF22780"/>
    </source>
</evidence>
<feature type="domain" description="RsdA/BaiN/AoA(So)-like insert" evidence="5">
    <location>
        <begin position="188"/>
        <end position="351"/>
    </location>
</feature>
<dbReference type="Gene3D" id="1.10.8.260">
    <property type="entry name" value="HI0933 insert domain-like"/>
    <property type="match status" value="1"/>
</dbReference>
<dbReference type="Gene3D" id="2.40.30.10">
    <property type="entry name" value="Translation factors"/>
    <property type="match status" value="1"/>
</dbReference>
<dbReference type="SUPFAM" id="SSF160996">
    <property type="entry name" value="HI0933 insert domain-like"/>
    <property type="match status" value="1"/>
</dbReference>
<keyword evidence="2" id="KW-0285">Flavoprotein</keyword>
<reference evidence="6 7" key="1">
    <citation type="submission" date="2024-04" db="EMBL/GenBank/DDBJ databases">
        <title>Genome sequencing and metabolic network reconstruction of aminoacids and betaine degradation by Anoxynatronum sibiricum.</title>
        <authorList>
            <person name="Detkova E.N."/>
            <person name="Boltjanskaja Y.V."/>
            <person name="Mardanov A.V."/>
            <person name="Kevbrin V."/>
        </authorList>
    </citation>
    <scope>NUCLEOTIDE SEQUENCE [LARGE SCALE GENOMIC DNA]</scope>
    <source>
        <strain evidence="6 7">Z-7981</strain>
    </source>
</reference>
<dbReference type="InterPro" id="IPR004792">
    <property type="entry name" value="BaiN-like"/>
</dbReference>
<dbReference type="InterPro" id="IPR055178">
    <property type="entry name" value="RsdA/BaiN/AoA(So)-like_dom"/>
</dbReference>
<name>A0ABU9VVS5_9CLOT</name>
<protein>
    <submittedName>
        <fullName evidence="6">Aminoacetone oxidase family FAD-binding enzyme</fullName>
    </submittedName>
</protein>
<dbReference type="NCBIfam" id="TIGR00275">
    <property type="entry name" value="aminoacetone oxidase family FAD-binding enzyme"/>
    <property type="match status" value="1"/>
</dbReference>
<dbReference type="InterPro" id="IPR023166">
    <property type="entry name" value="BaiN-like_dom_sf"/>
</dbReference>
<evidence type="ECO:0000313" key="7">
    <source>
        <dbReference type="Proteomes" id="UP001407405"/>
    </source>
</evidence>
<gene>
    <name evidence="6" type="ORF">AAIG11_11995</name>
</gene>
<dbReference type="PRINTS" id="PR00411">
    <property type="entry name" value="PNDRDTASEI"/>
</dbReference>
<dbReference type="Pfam" id="PF03486">
    <property type="entry name" value="HI0933_like"/>
    <property type="match status" value="1"/>
</dbReference>
<evidence type="ECO:0000256" key="1">
    <source>
        <dbReference type="ARBA" id="ARBA00001974"/>
    </source>
</evidence>
<dbReference type="Gene3D" id="3.50.50.60">
    <property type="entry name" value="FAD/NAD(P)-binding domain"/>
    <property type="match status" value="1"/>
</dbReference>
<dbReference type="PANTHER" id="PTHR42887:SF2">
    <property type="entry name" value="OS12G0638800 PROTEIN"/>
    <property type="match status" value="1"/>
</dbReference>
<dbReference type="RefSeq" id="WP_343186504.1">
    <property type="nucleotide sequence ID" value="NZ_JBCITM010000013.1"/>
</dbReference>
<dbReference type="InterPro" id="IPR057661">
    <property type="entry name" value="RsdA/BaiN/AoA(So)_Rossmann"/>
</dbReference>
<dbReference type="Pfam" id="PF22780">
    <property type="entry name" value="HI0933_like_1st"/>
    <property type="match status" value="1"/>
</dbReference>
<keyword evidence="7" id="KW-1185">Reference proteome</keyword>
<evidence type="ECO:0000313" key="6">
    <source>
        <dbReference type="EMBL" id="MEN1761204.1"/>
    </source>
</evidence>
<dbReference type="EMBL" id="JBCITM010000013">
    <property type="protein sequence ID" value="MEN1761204.1"/>
    <property type="molecule type" value="Genomic_DNA"/>
</dbReference>
<proteinExistence type="predicted"/>
<evidence type="ECO:0000259" key="4">
    <source>
        <dbReference type="Pfam" id="PF03486"/>
    </source>
</evidence>
<evidence type="ECO:0000256" key="2">
    <source>
        <dbReference type="ARBA" id="ARBA00022630"/>
    </source>
</evidence>
<evidence type="ECO:0000256" key="3">
    <source>
        <dbReference type="ARBA" id="ARBA00022827"/>
    </source>
</evidence>
<organism evidence="6 7">
    <name type="scientific">Anoxynatronum sibiricum</name>
    <dbReference type="NCBI Taxonomy" id="210623"/>
    <lineage>
        <taxon>Bacteria</taxon>
        <taxon>Bacillati</taxon>
        <taxon>Bacillota</taxon>
        <taxon>Clostridia</taxon>
        <taxon>Eubacteriales</taxon>
        <taxon>Clostridiaceae</taxon>
        <taxon>Anoxynatronum</taxon>
    </lineage>
</organism>